<sequence>MEPRQAFSWLMASRGVLEQLRYTDSFNTFVSMHAELIDWDVDSHCVNTLMRSAREYIDPHTGRPTDFEPNVMGVLKLTRNYSQHPAKYKEHLMVLIMEDDFPGFVARFQLNLFRAGLLPLTPLEQTH</sequence>
<gene>
    <name evidence="1" type="ORF">PVAP13_6NG009200</name>
</gene>
<evidence type="ECO:0000313" key="2">
    <source>
        <dbReference type="Proteomes" id="UP000823388"/>
    </source>
</evidence>
<dbReference type="Proteomes" id="UP000823388">
    <property type="component" value="Chromosome 6N"/>
</dbReference>
<accession>A0A8T0QSJ8</accession>
<proteinExistence type="predicted"/>
<comment type="caution">
    <text evidence="1">The sequence shown here is derived from an EMBL/GenBank/DDBJ whole genome shotgun (WGS) entry which is preliminary data.</text>
</comment>
<reference evidence="1" key="1">
    <citation type="submission" date="2020-05" db="EMBL/GenBank/DDBJ databases">
        <title>WGS assembly of Panicum virgatum.</title>
        <authorList>
            <person name="Lovell J.T."/>
            <person name="Jenkins J."/>
            <person name="Shu S."/>
            <person name="Juenger T.E."/>
            <person name="Schmutz J."/>
        </authorList>
    </citation>
    <scope>NUCLEOTIDE SEQUENCE</scope>
    <source>
        <strain evidence="1">AP13</strain>
    </source>
</reference>
<name>A0A8T0QSJ8_PANVG</name>
<dbReference type="EMBL" id="CM029048">
    <property type="protein sequence ID" value="KAG2576141.1"/>
    <property type="molecule type" value="Genomic_DNA"/>
</dbReference>
<keyword evidence="2" id="KW-1185">Reference proteome</keyword>
<protein>
    <submittedName>
        <fullName evidence="1">Uncharacterized protein</fullName>
    </submittedName>
</protein>
<dbReference type="AlphaFoldDB" id="A0A8T0QSJ8"/>
<organism evidence="1 2">
    <name type="scientific">Panicum virgatum</name>
    <name type="common">Blackwell switchgrass</name>
    <dbReference type="NCBI Taxonomy" id="38727"/>
    <lineage>
        <taxon>Eukaryota</taxon>
        <taxon>Viridiplantae</taxon>
        <taxon>Streptophyta</taxon>
        <taxon>Embryophyta</taxon>
        <taxon>Tracheophyta</taxon>
        <taxon>Spermatophyta</taxon>
        <taxon>Magnoliopsida</taxon>
        <taxon>Liliopsida</taxon>
        <taxon>Poales</taxon>
        <taxon>Poaceae</taxon>
        <taxon>PACMAD clade</taxon>
        <taxon>Panicoideae</taxon>
        <taxon>Panicodae</taxon>
        <taxon>Paniceae</taxon>
        <taxon>Panicinae</taxon>
        <taxon>Panicum</taxon>
        <taxon>Panicum sect. Hiantes</taxon>
    </lineage>
</organism>
<evidence type="ECO:0000313" key="1">
    <source>
        <dbReference type="EMBL" id="KAG2576141.1"/>
    </source>
</evidence>